<keyword evidence="2" id="KW-1185">Reference proteome</keyword>
<dbReference type="Proteomes" id="UP000788993">
    <property type="component" value="Unassembled WGS sequence"/>
</dbReference>
<accession>A0A9P8T4K5</accession>
<comment type="caution">
    <text evidence="1">The sequence shown here is derived from an EMBL/GenBank/DDBJ whole genome shotgun (WGS) entry which is preliminary data.</text>
</comment>
<reference evidence="1" key="2">
    <citation type="submission" date="2021-01" db="EMBL/GenBank/DDBJ databases">
        <authorList>
            <person name="Schikora-Tamarit M.A."/>
        </authorList>
    </citation>
    <scope>NUCLEOTIDE SEQUENCE</scope>
    <source>
        <strain evidence="1">NCAIM Y.01608</strain>
    </source>
</reference>
<gene>
    <name evidence="1" type="ORF">OGATHE_004175</name>
</gene>
<protein>
    <submittedName>
        <fullName evidence="1">Uncharacterized protein</fullName>
    </submittedName>
</protein>
<dbReference type="AlphaFoldDB" id="A0A9P8T4K5"/>
<reference evidence="1" key="1">
    <citation type="journal article" date="2021" name="Open Biol.">
        <title>Shared evolutionary footprints suggest mitochondrial oxidative damage underlies multiple complex I losses in fungi.</title>
        <authorList>
            <person name="Schikora-Tamarit M.A."/>
            <person name="Marcet-Houben M."/>
            <person name="Nosek J."/>
            <person name="Gabaldon T."/>
        </authorList>
    </citation>
    <scope>NUCLEOTIDE SEQUENCE</scope>
    <source>
        <strain evidence="1">NCAIM Y.01608</strain>
    </source>
</reference>
<dbReference type="EMBL" id="JAEUBD010001178">
    <property type="protein sequence ID" value="KAH3665359.1"/>
    <property type="molecule type" value="Genomic_DNA"/>
</dbReference>
<evidence type="ECO:0000313" key="2">
    <source>
        <dbReference type="Proteomes" id="UP000788993"/>
    </source>
</evidence>
<evidence type="ECO:0000313" key="1">
    <source>
        <dbReference type="EMBL" id="KAH3665359.1"/>
    </source>
</evidence>
<organism evidence="1 2">
    <name type="scientific">Ogataea polymorpha</name>
    <dbReference type="NCBI Taxonomy" id="460523"/>
    <lineage>
        <taxon>Eukaryota</taxon>
        <taxon>Fungi</taxon>
        <taxon>Dikarya</taxon>
        <taxon>Ascomycota</taxon>
        <taxon>Saccharomycotina</taxon>
        <taxon>Pichiomycetes</taxon>
        <taxon>Pichiales</taxon>
        <taxon>Pichiaceae</taxon>
        <taxon>Ogataea</taxon>
    </lineage>
</organism>
<proteinExistence type="predicted"/>
<name>A0A9P8T4K5_9ASCO</name>
<sequence length="285" mass="31196">MLATAIMAAPPNPAVIPRAGTYLGASFARKMFVEMSPAAFASGTPTAEITTLLFSFGVLLLYHVEVSTDDADEPVVIRKHEKYATPMCACVSMQPNTTNPISVEATASTIKMDRTRSRSEAKHQKISATAPQTLGATVYRFVMTVPLPRDSMICGNQLLMELSGTPMKISSNIHAMATGCLKTLMASMSDTFSVDSEDESVRIRQMAHSRSSSRERERAQHKWDVEDGEHVVPFLALDAQIHVQLVGLCVGDIALVERIKQIHHGDEWQDPDVELPTNTTLELVV</sequence>